<protein>
    <submittedName>
        <fullName evidence="2">Uncharacterized protein</fullName>
    </submittedName>
</protein>
<evidence type="ECO:0000313" key="3">
    <source>
        <dbReference type="Proteomes" id="UP001168098"/>
    </source>
</evidence>
<sequence>MDLPVRLSDAPEGMPYHDLDEDMNPRHEAPGLECLKQ</sequence>
<proteinExistence type="predicted"/>
<reference evidence="2 3" key="1">
    <citation type="journal article" date="2023" name="BMC Biotechnol.">
        <title>Vitis rotundifolia cv Carlos genome sequencing.</title>
        <authorList>
            <person name="Huff M."/>
            <person name="Hulse-Kemp A."/>
            <person name="Scheffler B."/>
            <person name="Youngblood R."/>
            <person name="Simpson S."/>
            <person name="Babiker E."/>
            <person name="Staton M."/>
        </authorList>
    </citation>
    <scope>NUCLEOTIDE SEQUENCE [LARGE SCALE GENOMIC DNA]</scope>
    <source>
        <tissue evidence="2">Leaf</tissue>
    </source>
</reference>
<name>A0AA39DTR6_VITRO</name>
<dbReference type="EMBL" id="JARBHA010000008">
    <property type="protein sequence ID" value="KAJ9695814.1"/>
    <property type="molecule type" value="Genomic_DNA"/>
</dbReference>
<dbReference type="AlphaFoldDB" id="A0AA39DTR6"/>
<comment type="caution">
    <text evidence="2">The sequence shown here is derived from an EMBL/GenBank/DDBJ whole genome shotgun (WGS) entry which is preliminary data.</text>
</comment>
<feature type="compositionally biased region" description="Basic and acidic residues" evidence="1">
    <location>
        <begin position="15"/>
        <end position="37"/>
    </location>
</feature>
<gene>
    <name evidence="2" type="ORF">PVL29_011006</name>
</gene>
<keyword evidence="3" id="KW-1185">Reference proteome</keyword>
<accession>A0AA39DTR6</accession>
<evidence type="ECO:0000313" key="2">
    <source>
        <dbReference type="EMBL" id="KAJ9695814.1"/>
    </source>
</evidence>
<organism evidence="2 3">
    <name type="scientific">Vitis rotundifolia</name>
    <name type="common">Muscadine grape</name>
    <dbReference type="NCBI Taxonomy" id="103349"/>
    <lineage>
        <taxon>Eukaryota</taxon>
        <taxon>Viridiplantae</taxon>
        <taxon>Streptophyta</taxon>
        <taxon>Embryophyta</taxon>
        <taxon>Tracheophyta</taxon>
        <taxon>Spermatophyta</taxon>
        <taxon>Magnoliopsida</taxon>
        <taxon>eudicotyledons</taxon>
        <taxon>Gunneridae</taxon>
        <taxon>Pentapetalae</taxon>
        <taxon>rosids</taxon>
        <taxon>Vitales</taxon>
        <taxon>Vitaceae</taxon>
        <taxon>Viteae</taxon>
        <taxon>Vitis</taxon>
    </lineage>
</organism>
<feature type="region of interest" description="Disordered" evidence="1">
    <location>
        <begin position="1"/>
        <end position="37"/>
    </location>
</feature>
<evidence type="ECO:0000256" key="1">
    <source>
        <dbReference type="SAM" id="MobiDB-lite"/>
    </source>
</evidence>
<dbReference type="Proteomes" id="UP001168098">
    <property type="component" value="Unassembled WGS sequence"/>
</dbReference>